<evidence type="ECO:0000256" key="1">
    <source>
        <dbReference type="SAM" id="MobiDB-lite"/>
    </source>
</evidence>
<dbReference type="EMBL" id="BAAAUV010000015">
    <property type="protein sequence ID" value="GAA3225981.1"/>
    <property type="molecule type" value="Genomic_DNA"/>
</dbReference>
<evidence type="ECO:0000313" key="3">
    <source>
        <dbReference type="Proteomes" id="UP001501237"/>
    </source>
</evidence>
<feature type="region of interest" description="Disordered" evidence="1">
    <location>
        <begin position="219"/>
        <end position="260"/>
    </location>
</feature>
<organism evidence="2 3">
    <name type="scientific">Actinocorallia longicatena</name>
    <dbReference type="NCBI Taxonomy" id="111803"/>
    <lineage>
        <taxon>Bacteria</taxon>
        <taxon>Bacillati</taxon>
        <taxon>Actinomycetota</taxon>
        <taxon>Actinomycetes</taxon>
        <taxon>Streptosporangiales</taxon>
        <taxon>Thermomonosporaceae</taxon>
        <taxon>Actinocorallia</taxon>
    </lineage>
</organism>
<name>A0ABP6QF87_9ACTN</name>
<accession>A0ABP6QF87</accession>
<comment type="caution">
    <text evidence="2">The sequence shown here is derived from an EMBL/GenBank/DDBJ whole genome shotgun (WGS) entry which is preliminary data.</text>
</comment>
<dbReference type="RefSeq" id="WP_344833558.1">
    <property type="nucleotide sequence ID" value="NZ_BAAAUV010000015.1"/>
</dbReference>
<dbReference type="Proteomes" id="UP001501237">
    <property type="component" value="Unassembled WGS sequence"/>
</dbReference>
<reference evidence="3" key="1">
    <citation type="journal article" date="2019" name="Int. J. Syst. Evol. Microbiol.">
        <title>The Global Catalogue of Microorganisms (GCM) 10K type strain sequencing project: providing services to taxonomists for standard genome sequencing and annotation.</title>
        <authorList>
            <consortium name="The Broad Institute Genomics Platform"/>
            <consortium name="The Broad Institute Genome Sequencing Center for Infectious Disease"/>
            <person name="Wu L."/>
            <person name="Ma J."/>
        </authorList>
    </citation>
    <scope>NUCLEOTIDE SEQUENCE [LARGE SCALE GENOMIC DNA]</scope>
    <source>
        <strain evidence="3">JCM 9377</strain>
    </source>
</reference>
<proteinExistence type="predicted"/>
<gene>
    <name evidence="2" type="ORF">GCM10010468_54010</name>
</gene>
<keyword evidence="3" id="KW-1185">Reference proteome</keyword>
<sequence>MSEPTEDQPHGVFLGSLLRRGRDGFTGTLRADGAVSGTVTLAEGRVIAASTAVAPGPESLLLRSGRLAEADWTAAYTDAAPEGRLAEELLKRGLLGEVSLQVLTLKALTDAVFAMAICGVQTCVATPPSPDELPPLLPAAPGLTTRALADETTRRLASASRWAAKGLTVDTYLFRTTDSPAPATINGRRTPRDLAFLWGQGLYATLYTLADLLASTHITTSDSPRLTPPPTPIPLTPETLPQRQKGTSPVNTFLPFRPPS</sequence>
<feature type="compositionally biased region" description="Polar residues" evidence="1">
    <location>
        <begin position="242"/>
        <end position="251"/>
    </location>
</feature>
<protein>
    <submittedName>
        <fullName evidence="2">Uncharacterized protein</fullName>
    </submittedName>
</protein>
<evidence type="ECO:0000313" key="2">
    <source>
        <dbReference type="EMBL" id="GAA3225981.1"/>
    </source>
</evidence>
<feature type="compositionally biased region" description="Pro residues" evidence="1">
    <location>
        <begin position="226"/>
        <end position="235"/>
    </location>
</feature>